<dbReference type="EMBL" id="JASBWT010000002">
    <property type="protein sequence ID" value="KAJ9107499.1"/>
    <property type="molecule type" value="Genomic_DNA"/>
</dbReference>
<sequence length="294" mass="32240">MAAIIIGILHVLQKVLCGGGGNVDGKPNQGGQPDYYNNQQQHQQNQGFPPLQANQYPPQQGIGHQQHQNAWNGQNHGNNHGYQPQQQHGSHAPYKASHQANIQRPNYNGPGSVMGGSIIGPHHKQDPNMVNQSNAHYTSLRNQAREHGTKAHQYFEQSQRAYQAGDGARAHELSEMGKAETRKKDQVDDEAEEWIYRAIDRTEAAIAQAQRAGQQGEIRLIVGKGIHSAGHQAKIKPAIVELMQKYHLSARIDPQNAGVLVVDLSGREEAGRSRDVDTVMSDMSGKLGGDCTIM</sequence>
<protein>
    <submittedName>
        <fullName evidence="1">Uncharacterized protein</fullName>
    </submittedName>
</protein>
<dbReference type="Proteomes" id="UP001227268">
    <property type="component" value="Unassembled WGS sequence"/>
</dbReference>
<proteinExistence type="predicted"/>
<comment type="caution">
    <text evidence="1">The sequence shown here is derived from an EMBL/GenBank/DDBJ whole genome shotgun (WGS) entry which is preliminary data.</text>
</comment>
<accession>A0ACC2W6X6</accession>
<evidence type="ECO:0000313" key="2">
    <source>
        <dbReference type="Proteomes" id="UP001227268"/>
    </source>
</evidence>
<name>A0ACC2W6X6_9TREE</name>
<organism evidence="1 2">
    <name type="scientific">Naganishia friedmannii</name>
    <dbReference type="NCBI Taxonomy" id="89922"/>
    <lineage>
        <taxon>Eukaryota</taxon>
        <taxon>Fungi</taxon>
        <taxon>Dikarya</taxon>
        <taxon>Basidiomycota</taxon>
        <taxon>Agaricomycotina</taxon>
        <taxon>Tremellomycetes</taxon>
        <taxon>Filobasidiales</taxon>
        <taxon>Filobasidiaceae</taxon>
        <taxon>Naganishia</taxon>
    </lineage>
</organism>
<reference evidence="1" key="1">
    <citation type="submission" date="2023-04" db="EMBL/GenBank/DDBJ databases">
        <title>Draft Genome sequencing of Naganishia species isolated from polar environments using Oxford Nanopore Technology.</title>
        <authorList>
            <person name="Leo P."/>
            <person name="Venkateswaran K."/>
        </authorList>
    </citation>
    <scope>NUCLEOTIDE SEQUENCE</scope>
    <source>
        <strain evidence="1">MNA-CCFEE 5423</strain>
    </source>
</reference>
<evidence type="ECO:0000313" key="1">
    <source>
        <dbReference type="EMBL" id="KAJ9107499.1"/>
    </source>
</evidence>
<keyword evidence="2" id="KW-1185">Reference proteome</keyword>
<gene>
    <name evidence="1" type="ORF">QFC21_000954</name>
</gene>